<dbReference type="PANTHER" id="PTHR42732:SF1">
    <property type="entry name" value="BETA-MANNOSIDASE"/>
    <property type="match status" value="1"/>
</dbReference>
<keyword evidence="3" id="KW-0326">Glycosidase</keyword>
<dbReference type="SUPFAM" id="SSF49303">
    <property type="entry name" value="beta-Galactosidase/glucuronidase domain"/>
    <property type="match status" value="1"/>
</dbReference>
<name>A0A9D1SJC7_9FIRM</name>
<dbReference type="EMBL" id="DVNE01000039">
    <property type="protein sequence ID" value="HIU61793.1"/>
    <property type="molecule type" value="Genomic_DNA"/>
</dbReference>
<dbReference type="InterPro" id="IPR032311">
    <property type="entry name" value="DUF4982"/>
</dbReference>
<dbReference type="Gene3D" id="2.60.40.10">
    <property type="entry name" value="Immunoglobulins"/>
    <property type="match status" value="3"/>
</dbReference>
<protein>
    <submittedName>
        <fullName evidence="9">DUF4982 domain-containing protein</fullName>
    </submittedName>
</protein>
<dbReference type="GO" id="GO:0004553">
    <property type="term" value="F:hydrolase activity, hydrolyzing O-glycosyl compounds"/>
    <property type="evidence" value="ECO:0007669"/>
    <property type="project" value="InterPro"/>
</dbReference>
<dbReference type="InterPro" id="IPR013783">
    <property type="entry name" value="Ig-like_fold"/>
</dbReference>
<dbReference type="Pfam" id="PF00703">
    <property type="entry name" value="Glyco_hydro_2"/>
    <property type="match status" value="1"/>
</dbReference>
<dbReference type="InterPro" id="IPR008979">
    <property type="entry name" value="Galactose-bd-like_sf"/>
</dbReference>
<dbReference type="Pfam" id="PF16355">
    <property type="entry name" value="DUF4982"/>
    <property type="match status" value="1"/>
</dbReference>
<dbReference type="SUPFAM" id="SSF49785">
    <property type="entry name" value="Galactose-binding domain-like"/>
    <property type="match status" value="1"/>
</dbReference>
<dbReference type="InterPro" id="IPR006103">
    <property type="entry name" value="Glyco_hydro_2_cat"/>
</dbReference>
<dbReference type="PANTHER" id="PTHR42732">
    <property type="entry name" value="BETA-GALACTOSIDASE"/>
    <property type="match status" value="1"/>
</dbReference>
<dbReference type="Pfam" id="PF18565">
    <property type="entry name" value="Glyco_hydro2_C5"/>
    <property type="match status" value="1"/>
</dbReference>
<dbReference type="InterPro" id="IPR040605">
    <property type="entry name" value="Glyco_hydro2_dom5"/>
</dbReference>
<evidence type="ECO:0000256" key="3">
    <source>
        <dbReference type="ARBA" id="ARBA00023295"/>
    </source>
</evidence>
<gene>
    <name evidence="9" type="ORF">IAB69_04005</name>
</gene>
<evidence type="ECO:0000259" key="7">
    <source>
        <dbReference type="Pfam" id="PF18565"/>
    </source>
</evidence>
<dbReference type="GO" id="GO:0005975">
    <property type="term" value="P:carbohydrate metabolic process"/>
    <property type="evidence" value="ECO:0007669"/>
    <property type="project" value="InterPro"/>
</dbReference>
<accession>A0A9D1SJC7</accession>
<evidence type="ECO:0000259" key="5">
    <source>
        <dbReference type="Pfam" id="PF02836"/>
    </source>
</evidence>
<dbReference type="AlphaFoldDB" id="A0A9D1SJC7"/>
<dbReference type="PRINTS" id="PR00132">
    <property type="entry name" value="GLHYDRLASE2"/>
</dbReference>
<dbReference type="Gene3D" id="2.60.120.260">
    <property type="entry name" value="Galactose-binding domain-like"/>
    <property type="match status" value="1"/>
</dbReference>
<evidence type="ECO:0000256" key="1">
    <source>
        <dbReference type="ARBA" id="ARBA00007401"/>
    </source>
</evidence>
<dbReference type="InterPro" id="IPR051913">
    <property type="entry name" value="GH2_Domain-Containing"/>
</dbReference>
<dbReference type="Proteomes" id="UP000824110">
    <property type="component" value="Unassembled WGS sequence"/>
</dbReference>
<feature type="domain" description="Glycoside hydrolase family 2 immunoglobulin-like beta-sandwich" evidence="4">
    <location>
        <begin position="168"/>
        <end position="239"/>
    </location>
</feature>
<evidence type="ECO:0000259" key="6">
    <source>
        <dbReference type="Pfam" id="PF16355"/>
    </source>
</evidence>
<feature type="domain" description="Beta-mannosidase-like galactose-binding" evidence="8">
    <location>
        <begin position="43"/>
        <end position="122"/>
    </location>
</feature>
<dbReference type="InterPro" id="IPR006102">
    <property type="entry name" value="Ig-like_GH2"/>
</dbReference>
<evidence type="ECO:0000259" key="8">
    <source>
        <dbReference type="Pfam" id="PF22666"/>
    </source>
</evidence>
<comment type="caution">
    <text evidence="9">The sequence shown here is derived from an EMBL/GenBank/DDBJ whole genome shotgun (WGS) entry which is preliminary data.</text>
</comment>
<evidence type="ECO:0000313" key="10">
    <source>
        <dbReference type="Proteomes" id="UP000824110"/>
    </source>
</evidence>
<feature type="domain" description="Glycoside hydrolase family 2 catalytic" evidence="5">
    <location>
        <begin position="247"/>
        <end position="409"/>
    </location>
</feature>
<evidence type="ECO:0000256" key="2">
    <source>
        <dbReference type="ARBA" id="ARBA00022801"/>
    </source>
</evidence>
<dbReference type="InterPro" id="IPR036156">
    <property type="entry name" value="Beta-gal/glucu_dom_sf"/>
</dbReference>
<reference evidence="9" key="2">
    <citation type="journal article" date="2021" name="PeerJ">
        <title>Extensive microbial diversity within the chicken gut microbiome revealed by metagenomics and culture.</title>
        <authorList>
            <person name="Gilroy R."/>
            <person name="Ravi A."/>
            <person name="Getino M."/>
            <person name="Pursley I."/>
            <person name="Horton D.L."/>
            <person name="Alikhan N.F."/>
            <person name="Baker D."/>
            <person name="Gharbi K."/>
            <person name="Hall N."/>
            <person name="Watson M."/>
            <person name="Adriaenssens E.M."/>
            <person name="Foster-Nyarko E."/>
            <person name="Jarju S."/>
            <person name="Secka A."/>
            <person name="Antonio M."/>
            <person name="Oren A."/>
            <person name="Chaudhuri R.R."/>
            <person name="La Ragione R."/>
            <person name="Hildebrand F."/>
            <person name="Pallen M.J."/>
        </authorList>
    </citation>
    <scope>NUCLEOTIDE SEQUENCE</scope>
    <source>
        <strain evidence="9">CHK195-12923</strain>
    </source>
</reference>
<dbReference type="InterPro" id="IPR054593">
    <property type="entry name" value="Beta-mannosidase-like_N2"/>
</dbReference>
<dbReference type="InterPro" id="IPR006101">
    <property type="entry name" value="Glyco_hydro_2"/>
</dbReference>
<feature type="domain" description="DUF4982" evidence="6">
    <location>
        <begin position="616"/>
        <end position="674"/>
    </location>
</feature>
<evidence type="ECO:0000313" key="9">
    <source>
        <dbReference type="EMBL" id="HIU61793.1"/>
    </source>
</evidence>
<sequence length="789" mass="87630">MIKMSFNDGWKYGHIGEDWRKEVTLPHDAMILENRTADSASGKNAGWYEGYDYVYEKSFTAPEEWKGKKVVLEFEGVYRNAKVYINGKEAGGWAYGYTGFYVQADGFLNFGGENTIKVEAFNADQPNSRWYSGAGIYRPVWLYVLPEEHIELCGIKIKTLGYNPPRFTVKVNTNSAGSLKVEILDGETVVAEKEQKTEGEAVFEFELADAKLWSTDSPNLYTCRVTFGEDLREERFGIRLLECDAKGGLRINGRRVILRGACIHHENGILGAVNHPYADARKIELLQKYGYNAIRSAHNPTSKATLEACDRLGVLVMDEYVDMWYIHKNKYDFASQFAGEWKRDLKALVNKDYNHPCVVLYSIGNEVAETGQKKGIAFAAEMTKYLHTLDDRPVTCGINIFFNLLYSLGFGIYSDKKADAELKSAGKKKKSVGSEFFNDLAGLLGATTMKIGATLPGCNAKTKDAFAAMDVAGYNYGILRYKGDMKKYPERVILGSETFCADARKFWLTAQKHPALIGDFVWSGIDYLGEVGVGSWLHADYAPEFTGGVGWVTAGSGRLDLNGRPLAEALYTRVAFDLDTIKVGVVRPDMAFEKHSPSAWKLSQAWDSWTWDNCEGKKTMVEVYTTCPRAAIYINGKKVAEKKVGANARAYFKAVYMPGELVAVGLDKSGKEVCRSALKSGGPETQLRALPEHPYVGKDELCYIRLQYTDKNGVWKPLARGEISVEVEGGELMALGSACPYNAHGYNGTVTDTYFGEAMAIVRPSGEGPVVLRAESKYGRAEAVVNCRN</sequence>
<comment type="similarity">
    <text evidence="1">Belongs to the glycosyl hydrolase 2 family.</text>
</comment>
<reference evidence="9" key="1">
    <citation type="submission" date="2020-10" db="EMBL/GenBank/DDBJ databases">
        <authorList>
            <person name="Gilroy R."/>
        </authorList>
    </citation>
    <scope>NUCLEOTIDE SEQUENCE</scope>
    <source>
        <strain evidence="9">CHK195-12923</strain>
    </source>
</reference>
<organism evidence="9 10">
    <name type="scientific">Candidatus Coproplasma excrementigallinarum</name>
    <dbReference type="NCBI Taxonomy" id="2840747"/>
    <lineage>
        <taxon>Bacteria</taxon>
        <taxon>Bacillati</taxon>
        <taxon>Bacillota</taxon>
        <taxon>Clostridia</taxon>
        <taxon>Eubacteriales</taxon>
        <taxon>Candidatus Coproplasma</taxon>
    </lineage>
</organism>
<dbReference type="SUPFAM" id="SSF51445">
    <property type="entry name" value="(Trans)glycosidases"/>
    <property type="match status" value="1"/>
</dbReference>
<dbReference type="Pfam" id="PF22666">
    <property type="entry name" value="Glyco_hydro_2_N2"/>
    <property type="match status" value="1"/>
</dbReference>
<keyword evidence="2" id="KW-0378">Hydrolase</keyword>
<proteinExistence type="inferred from homology"/>
<dbReference type="Pfam" id="PF02836">
    <property type="entry name" value="Glyco_hydro_2_C"/>
    <property type="match status" value="1"/>
</dbReference>
<evidence type="ECO:0000259" key="4">
    <source>
        <dbReference type="Pfam" id="PF00703"/>
    </source>
</evidence>
<dbReference type="Gene3D" id="3.20.20.80">
    <property type="entry name" value="Glycosidases"/>
    <property type="match status" value="1"/>
</dbReference>
<dbReference type="InterPro" id="IPR017853">
    <property type="entry name" value="GH"/>
</dbReference>
<feature type="domain" description="Glycoside hydrolase family 2" evidence="7">
    <location>
        <begin position="698"/>
        <end position="777"/>
    </location>
</feature>